<reference evidence="2" key="1">
    <citation type="submission" date="2023-05" db="EMBL/GenBank/DDBJ databases">
        <authorList>
            <person name="Zhang X."/>
        </authorList>
    </citation>
    <scope>NUCLEOTIDE SEQUENCE</scope>
    <source>
        <strain evidence="2">YF14B1</strain>
    </source>
</reference>
<comment type="caution">
    <text evidence="2">The sequence shown here is derived from an EMBL/GenBank/DDBJ whole genome shotgun (WGS) entry which is preliminary data.</text>
</comment>
<organism evidence="2 3">
    <name type="scientific">Xanthocytophaga flava</name>
    <dbReference type="NCBI Taxonomy" id="3048013"/>
    <lineage>
        <taxon>Bacteria</taxon>
        <taxon>Pseudomonadati</taxon>
        <taxon>Bacteroidota</taxon>
        <taxon>Cytophagia</taxon>
        <taxon>Cytophagales</taxon>
        <taxon>Rhodocytophagaceae</taxon>
        <taxon>Xanthocytophaga</taxon>
    </lineage>
</organism>
<keyword evidence="1" id="KW-0472">Membrane</keyword>
<keyword evidence="1" id="KW-0812">Transmembrane</keyword>
<evidence type="ECO:0000256" key="1">
    <source>
        <dbReference type="SAM" id="Phobius"/>
    </source>
</evidence>
<accession>A0AAE3QW82</accession>
<dbReference type="Proteomes" id="UP001241110">
    <property type="component" value="Unassembled WGS sequence"/>
</dbReference>
<feature type="transmembrane region" description="Helical" evidence="1">
    <location>
        <begin position="9"/>
        <end position="30"/>
    </location>
</feature>
<protein>
    <submittedName>
        <fullName evidence="2">Uncharacterized protein</fullName>
    </submittedName>
</protein>
<keyword evidence="1" id="KW-1133">Transmembrane helix</keyword>
<dbReference type="AlphaFoldDB" id="A0AAE3QW82"/>
<dbReference type="EMBL" id="JASJOS010000014">
    <property type="protein sequence ID" value="MDJ1484346.1"/>
    <property type="molecule type" value="Genomic_DNA"/>
</dbReference>
<sequence length="153" mass="18310">MSPLPTMRVIVKFIDWLLIPVWLFVTYRQAQSLLRAKAHIDIDYDFWEPIYLLMTWIEVSGYVLMLCLIIFCLHMVLLIKGGMYSWLISIIFSCSIWAVVTTTSVYIYYDSFSSIRLKVSLIHMPMHIYILWRAMNKQFHYTSWRLSLKVRDL</sequence>
<evidence type="ECO:0000313" key="2">
    <source>
        <dbReference type="EMBL" id="MDJ1484346.1"/>
    </source>
</evidence>
<proteinExistence type="predicted"/>
<dbReference type="RefSeq" id="WP_313985517.1">
    <property type="nucleotide sequence ID" value="NZ_JASJOS010000014.1"/>
</dbReference>
<feature type="transmembrane region" description="Helical" evidence="1">
    <location>
        <begin position="50"/>
        <end position="79"/>
    </location>
</feature>
<feature type="transmembrane region" description="Helical" evidence="1">
    <location>
        <begin position="86"/>
        <end position="109"/>
    </location>
</feature>
<name>A0AAE3QW82_9BACT</name>
<gene>
    <name evidence="2" type="ORF">QNI16_27865</name>
</gene>
<evidence type="ECO:0000313" key="3">
    <source>
        <dbReference type="Proteomes" id="UP001241110"/>
    </source>
</evidence>